<organism evidence="14 15">
    <name type="scientific">Amaricoccus solimangrovi</name>
    <dbReference type="NCBI Taxonomy" id="2589815"/>
    <lineage>
        <taxon>Bacteria</taxon>
        <taxon>Pseudomonadati</taxon>
        <taxon>Pseudomonadota</taxon>
        <taxon>Alphaproteobacteria</taxon>
        <taxon>Rhodobacterales</taxon>
        <taxon>Paracoccaceae</taxon>
        <taxon>Amaricoccus</taxon>
    </lineage>
</organism>
<feature type="binding site" evidence="10">
    <location>
        <position position="87"/>
    </location>
    <ligand>
        <name>pyridoxal 5'-phosphate</name>
        <dbReference type="ChEBI" id="CHEBI:597326"/>
    </ligand>
</feature>
<comment type="caution">
    <text evidence="14">The sequence shown here is derived from an EMBL/GenBank/DDBJ whole genome shotgun (WGS) entry which is preliminary data.</text>
</comment>
<keyword evidence="6 12" id="KW-0808">Transferase</keyword>
<dbReference type="CDD" id="cd01561">
    <property type="entry name" value="CBS_like"/>
    <property type="match status" value="1"/>
</dbReference>
<accession>A0A501WY28</accession>
<dbReference type="GO" id="GO:0004124">
    <property type="term" value="F:cysteine synthase activity"/>
    <property type="evidence" value="ECO:0007669"/>
    <property type="project" value="UniProtKB-UniRule"/>
</dbReference>
<feature type="binding site" evidence="10">
    <location>
        <begin position="191"/>
        <end position="195"/>
    </location>
    <ligand>
        <name>pyridoxal 5'-phosphate</name>
        <dbReference type="ChEBI" id="CHEBI:597326"/>
    </ligand>
</feature>
<reference evidence="14 15" key="1">
    <citation type="submission" date="2019-06" db="EMBL/GenBank/DDBJ databases">
        <title>A novel bacterium of genus Amaricoccus, isolated from marine sediment.</title>
        <authorList>
            <person name="Huang H."/>
            <person name="Mo K."/>
            <person name="Hu Y."/>
        </authorList>
    </citation>
    <scope>NUCLEOTIDE SEQUENCE [LARGE SCALE GENOMIC DNA]</scope>
    <source>
        <strain evidence="14 15">HB172011</strain>
    </source>
</reference>
<evidence type="ECO:0000256" key="10">
    <source>
        <dbReference type="PIRSR" id="PIRSR605856-50"/>
    </source>
</evidence>
<dbReference type="GO" id="GO:0006535">
    <property type="term" value="P:cysteine biosynthetic process from serine"/>
    <property type="evidence" value="ECO:0007669"/>
    <property type="project" value="UniProtKB-UniRule"/>
</dbReference>
<evidence type="ECO:0000256" key="11">
    <source>
        <dbReference type="PIRSR" id="PIRSR605856-51"/>
    </source>
</evidence>
<feature type="modified residue" description="N6-(pyridoxal phosphate)lysine" evidence="11">
    <location>
        <position position="57"/>
    </location>
</feature>
<dbReference type="InterPro" id="IPR001216">
    <property type="entry name" value="P-phosphate_BS"/>
</dbReference>
<sequence>MQDSPMARPARGRVYSDITETVGATPLVRLARIAAARGARAEILGKLEFFNPTHSVKDRIGVAMLDALAAQGVLAPGGTVVEATSGNTGIGLAFACAARGYRLVLVMPESMSLERRKMLGLLGARLELTPAELGMRGALERAEAILRETPGAVAPRQFENPANPAIHAATTAEEIWADTGGALDVFVAGVGTGGTLTGVGRMLRARAPGVEIVAVEPEDSPVLSGGEPGRHRIQGIGAGFVPETLDPALIDRVLTIGNETALETARELATLEGIPAGISSGAAVAAALEIAEAPTMAGKRIVTVLPSFAERYLSTALFDGI</sequence>
<proteinExistence type="inferred from homology"/>
<dbReference type="Proteomes" id="UP000319255">
    <property type="component" value="Unassembled WGS sequence"/>
</dbReference>
<evidence type="ECO:0000256" key="5">
    <source>
        <dbReference type="ARBA" id="ARBA00022605"/>
    </source>
</evidence>
<dbReference type="PANTHER" id="PTHR10314">
    <property type="entry name" value="CYSTATHIONINE BETA-SYNTHASE"/>
    <property type="match status" value="1"/>
</dbReference>
<dbReference type="InterPro" id="IPR036052">
    <property type="entry name" value="TrpB-like_PALP_sf"/>
</dbReference>
<dbReference type="SUPFAM" id="SSF53686">
    <property type="entry name" value="Tryptophan synthase beta subunit-like PLP-dependent enzymes"/>
    <property type="match status" value="1"/>
</dbReference>
<dbReference type="GO" id="GO:0005737">
    <property type="term" value="C:cytoplasm"/>
    <property type="evidence" value="ECO:0007669"/>
    <property type="project" value="UniProtKB-ARBA"/>
</dbReference>
<evidence type="ECO:0000256" key="1">
    <source>
        <dbReference type="ARBA" id="ARBA00001933"/>
    </source>
</evidence>
<dbReference type="Pfam" id="PF00291">
    <property type="entry name" value="PALP"/>
    <property type="match status" value="1"/>
</dbReference>
<dbReference type="Gene3D" id="3.40.50.1100">
    <property type="match status" value="2"/>
</dbReference>
<dbReference type="InterPro" id="IPR005856">
    <property type="entry name" value="Cys_synth"/>
</dbReference>
<comment type="cofactor">
    <cofactor evidence="1 10 12">
        <name>pyridoxal 5'-phosphate</name>
        <dbReference type="ChEBI" id="CHEBI:597326"/>
    </cofactor>
</comment>
<dbReference type="InterPro" id="IPR050214">
    <property type="entry name" value="Cys_Synth/Cystath_Beta-Synth"/>
</dbReference>
<evidence type="ECO:0000256" key="8">
    <source>
        <dbReference type="ARBA" id="ARBA00023192"/>
    </source>
</evidence>
<comment type="similarity">
    <text evidence="3 12">Belongs to the cysteine synthase/cystathionine beta-synthase family.</text>
</comment>
<dbReference type="InterPro" id="IPR001926">
    <property type="entry name" value="TrpB-like_PALP"/>
</dbReference>
<dbReference type="InterPro" id="IPR005859">
    <property type="entry name" value="CysK"/>
</dbReference>
<name>A0A501WY28_9RHOB</name>
<dbReference type="FunFam" id="3.40.50.1100:FF:000067">
    <property type="entry name" value="Cysteine synthase"/>
    <property type="match status" value="1"/>
</dbReference>
<evidence type="ECO:0000256" key="3">
    <source>
        <dbReference type="ARBA" id="ARBA00007103"/>
    </source>
</evidence>
<protein>
    <recommendedName>
        <fullName evidence="4 12">Cysteine synthase</fullName>
        <ecNumber evidence="4 12">2.5.1.47</ecNumber>
    </recommendedName>
</protein>
<keyword evidence="15" id="KW-1185">Reference proteome</keyword>
<dbReference type="PROSITE" id="PS00901">
    <property type="entry name" value="CYS_SYNTHASE"/>
    <property type="match status" value="1"/>
</dbReference>
<dbReference type="NCBIfam" id="TIGR01139">
    <property type="entry name" value="cysK"/>
    <property type="match status" value="1"/>
</dbReference>
<dbReference type="NCBIfam" id="TIGR01136">
    <property type="entry name" value="cysKM"/>
    <property type="match status" value="1"/>
</dbReference>
<keyword evidence="7 10" id="KW-0663">Pyridoxal phosphate</keyword>
<feature type="binding site" evidence="10">
    <location>
        <position position="279"/>
    </location>
    <ligand>
        <name>pyridoxal 5'-phosphate</name>
        <dbReference type="ChEBI" id="CHEBI:597326"/>
    </ligand>
</feature>
<dbReference type="EC" id="2.5.1.47" evidence="4 12"/>
<evidence type="ECO:0000256" key="2">
    <source>
        <dbReference type="ARBA" id="ARBA00004962"/>
    </source>
</evidence>
<evidence type="ECO:0000313" key="14">
    <source>
        <dbReference type="EMBL" id="TPE50816.1"/>
    </source>
</evidence>
<evidence type="ECO:0000256" key="4">
    <source>
        <dbReference type="ARBA" id="ARBA00012681"/>
    </source>
</evidence>
<evidence type="ECO:0000256" key="7">
    <source>
        <dbReference type="ARBA" id="ARBA00022898"/>
    </source>
</evidence>
<evidence type="ECO:0000256" key="12">
    <source>
        <dbReference type="RuleBase" id="RU003985"/>
    </source>
</evidence>
<dbReference type="AlphaFoldDB" id="A0A501WY28"/>
<evidence type="ECO:0000256" key="6">
    <source>
        <dbReference type="ARBA" id="ARBA00022679"/>
    </source>
</evidence>
<keyword evidence="5 12" id="KW-0028">Amino-acid biosynthesis</keyword>
<evidence type="ECO:0000259" key="13">
    <source>
        <dbReference type="Pfam" id="PF00291"/>
    </source>
</evidence>
<evidence type="ECO:0000256" key="9">
    <source>
        <dbReference type="ARBA" id="ARBA00047931"/>
    </source>
</evidence>
<dbReference type="EMBL" id="VFRP01000009">
    <property type="protein sequence ID" value="TPE50816.1"/>
    <property type="molecule type" value="Genomic_DNA"/>
</dbReference>
<keyword evidence="8 12" id="KW-0198">Cysteine biosynthesis</keyword>
<gene>
    <name evidence="14" type="primary">cysK</name>
    <name evidence="14" type="ORF">FJM51_11215</name>
</gene>
<comment type="catalytic activity">
    <reaction evidence="9 12">
        <text>O-acetyl-L-serine + hydrogen sulfide = L-cysteine + acetate</text>
        <dbReference type="Rhea" id="RHEA:14829"/>
        <dbReference type="ChEBI" id="CHEBI:29919"/>
        <dbReference type="ChEBI" id="CHEBI:30089"/>
        <dbReference type="ChEBI" id="CHEBI:35235"/>
        <dbReference type="ChEBI" id="CHEBI:58340"/>
        <dbReference type="EC" id="2.5.1.47"/>
    </reaction>
</comment>
<feature type="domain" description="Tryptophan synthase beta chain-like PALP" evidence="13">
    <location>
        <begin position="18"/>
        <end position="306"/>
    </location>
</feature>
<evidence type="ECO:0000313" key="15">
    <source>
        <dbReference type="Proteomes" id="UP000319255"/>
    </source>
</evidence>
<dbReference type="UniPathway" id="UPA00136">
    <property type="reaction ID" value="UER00200"/>
</dbReference>
<comment type="pathway">
    <text evidence="2">Amino-acid biosynthesis; L-cysteine biosynthesis; L-cysteine from L-serine: step 2/2.</text>
</comment>
<dbReference type="OrthoDB" id="9805733at2"/>